<keyword evidence="2" id="KW-0732">Signal</keyword>
<feature type="domain" description="DUF305" evidence="3">
    <location>
        <begin position="69"/>
        <end position="212"/>
    </location>
</feature>
<accession>A0A8J3W8W0</accession>
<feature type="signal peptide" evidence="2">
    <location>
        <begin position="1"/>
        <end position="26"/>
    </location>
</feature>
<dbReference type="InterPro" id="IPR012347">
    <property type="entry name" value="Ferritin-like"/>
</dbReference>
<gene>
    <name evidence="4" type="ORF">Plo01_56750</name>
</gene>
<evidence type="ECO:0000313" key="5">
    <source>
        <dbReference type="Proteomes" id="UP000616724"/>
    </source>
</evidence>
<feature type="compositionally biased region" description="Low complexity" evidence="1">
    <location>
        <begin position="43"/>
        <end position="61"/>
    </location>
</feature>
<keyword evidence="5" id="KW-1185">Reference proteome</keyword>
<dbReference type="PROSITE" id="PS51257">
    <property type="entry name" value="PROKAR_LIPOPROTEIN"/>
    <property type="match status" value="1"/>
</dbReference>
<dbReference type="Pfam" id="PF03713">
    <property type="entry name" value="DUF305"/>
    <property type="match status" value="1"/>
</dbReference>
<proteinExistence type="predicted"/>
<evidence type="ECO:0000313" key="4">
    <source>
        <dbReference type="EMBL" id="GIH79246.1"/>
    </source>
</evidence>
<keyword evidence="4" id="KW-0449">Lipoprotein</keyword>
<comment type="caution">
    <text evidence="4">The sequence shown here is derived from an EMBL/GenBank/DDBJ whole genome shotgun (WGS) entry which is preliminary data.</text>
</comment>
<feature type="chain" id="PRO_5035226177" evidence="2">
    <location>
        <begin position="27"/>
        <end position="215"/>
    </location>
</feature>
<name>A0A8J3W8W0_9ACTN</name>
<dbReference type="Proteomes" id="UP000616724">
    <property type="component" value="Unassembled WGS sequence"/>
</dbReference>
<evidence type="ECO:0000259" key="3">
    <source>
        <dbReference type="Pfam" id="PF03713"/>
    </source>
</evidence>
<dbReference type="PANTHER" id="PTHR36933">
    <property type="entry name" value="SLL0788 PROTEIN"/>
    <property type="match status" value="1"/>
</dbReference>
<dbReference type="Gene3D" id="1.20.1260.10">
    <property type="match status" value="1"/>
</dbReference>
<dbReference type="InterPro" id="IPR005183">
    <property type="entry name" value="DUF305_CopM-like"/>
</dbReference>
<dbReference type="PANTHER" id="PTHR36933:SF1">
    <property type="entry name" value="SLL0788 PROTEIN"/>
    <property type="match status" value="1"/>
</dbReference>
<evidence type="ECO:0000256" key="1">
    <source>
        <dbReference type="SAM" id="MobiDB-lite"/>
    </source>
</evidence>
<dbReference type="EMBL" id="BOOH01000047">
    <property type="protein sequence ID" value="GIH79246.1"/>
    <property type="molecule type" value="Genomic_DNA"/>
</dbReference>
<feature type="region of interest" description="Disordered" evidence="1">
    <location>
        <begin position="30"/>
        <end position="61"/>
    </location>
</feature>
<evidence type="ECO:0000256" key="2">
    <source>
        <dbReference type="SAM" id="SignalP"/>
    </source>
</evidence>
<reference evidence="4 5" key="1">
    <citation type="submission" date="2021-01" db="EMBL/GenBank/DDBJ databases">
        <title>Whole genome shotgun sequence of Planobispora longispora NBRC 13918.</title>
        <authorList>
            <person name="Komaki H."/>
            <person name="Tamura T."/>
        </authorList>
    </citation>
    <scope>NUCLEOTIDE SEQUENCE [LARGE SCALE GENOMIC DNA]</scope>
    <source>
        <strain evidence="4 5">NBRC 13918</strain>
    </source>
</reference>
<protein>
    <submittedName>
        <fullName evidence="4">Lipoprotein</fullName>
    </submittedName>
</protein>
<dbReference type="AlphaFoldDB" id="A0A8J3W8W0"/>
<sequence>MSTNRSIVRRLALTATVGVASLGLLAACGGQERPAGDQEHSTATHGTTSSSAPAATASAQPSAAFNDADVAFAQMMIPHHEQAVEMAELAGTRAADPEVKGLAAKIEAAQAPEIATMTGWLTAWGEATAPGGGHGGHGMPGMMTEEDMAKLQRAEGATFDRLFAELMIAHHKGAIEMAETEQTQGANPEAVQLAKNIEAAQQAEVEQMEKLLERL</sequence>
<organism evidence="4 5">
    <name type="scientific">Planobispora longispora</name>
    <dbReference type="NCBI Taxonomy" id="28887"/>
    <lineage>
        <taxon>Bacteria</taxon>
        <taxon>Bacillati</taxon>
        <taxon>Actinomycetota</taxon>
        <taxon>Actinomycetes</taxon>
        <taxon>Streptosporangiales</taxon>
        <taxon>Streptosporangiaceae</taxon>
        <taxon>Planobispora</taxon>
    </lineage>
</organism>
<dbReference type="RefSeq" id="WP_203893722.1">
    <property type="nucleotide sequence ID" value="NZ_BOOH01000047.1"/>
</dbReference>